<dbReference type="Pfam" id="PF14226">
    <property type="entry name" value="DIOX_N"/>
    <property type="match status" value="1"/>
</dbReference>
<dbReference type="InterPro" id="IPR026992">
    <property type="entry name" value="DIOX_N"/>
</dbReference>
<evidence type="ECO:0000256" key="1">
    <source>
        <dbReference type="ARBA" id="ARBA00022723"/>
    </source>
</evidence>
<evidence type="ECO:0000313" key="4">
    <source>
        <dbReference type="EMBL" id="KAK7407479.1"/>
    </source>
</evidence>
<evidence type="ECO:0000259" key="3">
    <source>
        <dbReference type="Pfam" id="PF14226"/>
    </source>
</evidence>
<dbReference type="Proteomes" id="UP001386955">
    <property type="component" value="Unassembled WGS sequence"/>
</dbReference>
<feature type="domain" description="Non-haem dioxygenase N-terminal" evidence="3">
    <location>
        <begin position="54"/>
        <end position="85"/>
    </location>
</feature>
<dbReference type="SUPFAM" id="SSF51197">
    <property type="entry name" value="Clavaminate synthase-like"/>
    <property type="match status" value="1"/>
</dbReference>
<sequence length="91" mass="10765">MLLNEYCNRNAELWNRVPFVQELVKQPIAKVPEQYVRLNLEPTVEDDQTSLPQVPVIDRSKLFSEDATELEKLDQACKEWGFFQIPWETKK</sequence>
<dbReference type="InterPro" id="IPR027443">
    <property type="entry name" value="IPNS-like_sf"/>
</dbReference>
<evidence type="ECO:0000256" key="2">
    <source>
        <dbReference type="ARBA" id="ARBA00023004"/>
    </source>
</evidence>
<keyword evidence="1" id="KW-0479">Metal-binding</keyword>
<accession>A0AAN9SW11</accession>
<gene>
    <name evidence="4" type="ORF">VNO78_09430</name>
</gene>
<dbReference type="AlphaFoldDB" id="A0AAN9SW11"/>
<organism evidence="4 5">
    <name type="scientific">Psophocarpus tetragonolobus</name>
    <name type="common">Winged bean</name>
    <name type="synonym">Dolichos tetragonolobus</name>
    <dbReference type="NCBI Taxonomy" id="3891"/>
    <lineage>
        <taxon>Eukaryota</taxon>
        <taxon>Viridiplantae</taxon>
        <taxon>Streptophyta</taxon>
        <taxon>Embryophyta</taxon>
        <taxon>Tracheophyta</taxon>
        <taxon>Spermatophyta</taxon>
        <taxon>Magnoliopsida</taxon>
        <taxon>eudicotyledons</taxon>
        <taxon>Gunneridae</taxon>
        <taxon>Pentapetalae</taxon>
        <taxon>rosids</taxon>
        <taxon>fabids</taxon>
        <taxon>Fabales</taxon>
        <taxon>Fabaceae</taxon>
        <taxon>Papilionoideae</taxon>
        <taxon>50 kb inversion clade</taxon>
        <taxon>NPAAA clade</taxon>
        <taxon>indigoferoid/millettioid clade</taxon>
        <taxon>Phaseoleae</taxon>
        <taxon>Psophocarpus</taxon>
    </lineage>
</organism>
<reference evidence="4 5" key="1">
    <citation type="submission" date="2024-01" db="EMBL/GenBank/DDBJ databases">
        <title>The genomes of 5 underutilized Papilionoideae crops provide insights into root nodulation and disease resistanc.</title>
        <authorList>
            <person name="Jiang F."/>
        </authorList>
    </citation>
    <scope>NUCLEOTIDE SEQUENCE [LARGE SCALE GENOMIC DNA]</scope>
    <source>
        <strain evidence="4">DUOXIRENSHENG_FW03</strain>
        <tissue evidence="4">Leaves</tissue>
    </source>
</reference>
<keyword evidence="5" id="KW-1185">Reference proteome</keyword>
<comment type="caution">
    <text evidence="4">The sequence shown here is derived from an EMBL/GenBank/DDBJ whole genome shotgun (WGS) entry which is preliminary data.</text>
</comment>
<dbReference type="EMBL" id="JAYMYS010000002">
    <property type="protein sequence ID" value="KAK7407479.1"/>
    <property type="molecule type" value="Genomic_DNA"/>
</dbReference>
<name>A0AAN9SW11_PSOTE</name>
<protein>
    <recommendedName>
        <fullName evidence="3">Non-haem dioxygenase N-terminal domain-containing protein</fullName>
    </recommendedName>
</protein>
<keyword evidence="2" id="KW-0408">Iron</keyword>
<dbReference type="GO" id="GO:0046872">
    <property type="term" value="F:metal ion binding"/>
    <property type="evidence" value="ECO:0007669"/>
    <property type="project" value="UniProtKB-KW"/>
</dbReference>
<proteinExistence type="predicted"/>
<evidence type="ECO:0000313" key="5">
    <source>
        <dbReference type="Proteomes" id="UP001386955"/>
    </source>
</evidence>
<dbReference type="Gene3D" id="2.60.120.330">
    <property type="entry name" value="B-lactam Antibiotic, Isopenicillin N Synthase, Chain"/>
    <property type="match status" value="1"/>
</dbReference>